<comment type="caution">
    <text evidence="1">The sequence shown here is derived from an EMBL/GenBank/DDBJ whole genome shotgun (WGS) entry which is preliminary data.</text>
</comment>
<gene>
    <name evidence="1" type="ORF">KQI20_04445</name>
</gene>
<dbReference type="EMBL" id="JAHLOQ010000008">
    <property type="protein sequence ID" value="MBU5335683.1"/>
    <property type="molecule type" value="Genomic_DNA"/>
</dbReference>
<dbReference type="RefSeq" id="WP_216568823.1">
    <property type="nucleotide sequence ID" value="NZ_JAHLOQ010000008.1"/>
</dbReference>
<organism evidence="1 2">
    <name type="scientific">Intestinibacter bartlettii</name>
    <dbReference type="NCBI Taxonomy" id="261299"/>
    <lineage>
        <taxon>Bacteria</taxon>
        <taxon>Bacillati</taxon>
        <taxon>Bacillota</taxon>
        <taxon>Clostridia</taxon>
        <taxon>Peptostreptococcales</taxon>
        <taxon>Peptostreptococcaceae</taxon>
        <taxon>Intestinibacter</taxon>
    </lineage>
</organism>
<dbReference type="Proteomes" id="UP001196301">
    <property type="component" value="Unassembled WGS sequence"/>
</dbReference>
<sequence length="222" mass="26470">MDNKNIMMKKMLDISNFTTSYKILWFYAVYKEIINKKKNAPIKKLAATMVSISYHPILCHNLNFGKQDKLKDIVLYLHSELGIDKDESEDYICGYIMGSKDEKLNEMITKLVKYVPYRLIRPFYDDFIKEKEEKIGKKISDAQINNYIYELNNSEYDIDSLYKINKESKKIQFSESWMEYIICKKDEVKDLIDKTLISYLQNKNPDTYQIKLKIYSNKEKAY</sequence>
<keyword evidence="2" id="KW-1185">Reference proteome</keyword>
<evidence type="ECO:0000313" key="1">
    <source>
        <dbReference type="EMBL" id="MBU5335683.1"/>
    </source>
</evidence>
<reference evidence="1 2" key="1">
    <citation type="submission" date="2021-06" db="EMBL/GenBank/DDBJ databases">
        <authorList>
            <person name="Sun Q."/>
            <person name="Li D."/>
        </authorList>
    </citation>
    <scope>NUCLEOTIDE SEQUENCE [LARGE SCALE GENOMIC DNA]</scope>
    <source>
        <strain evidence="1 2">N19</strain>
    </source>
</reference>
<accession>A0ABS6DV18</accession>
<name>A0ABS6DV18_9FIRM</name>
<evidence type="ECO:0000313" key="2">
    <source>
        <dbReference type="Proteomes" id="UP001196301"/>
    </source>
</evidence>
<protein>
    <submittedName>
        <fullName evidence="1">Uncharacterized protein</fullName>
    </submittedName>
</protein>
<proteinExistence type="predicted"/>